<evidence type="ECO:0000313" key="3">
    <source>
        <dbReference type="Proteomes" id="UP000314294"/>
    </source>
</evidence>
<protein>
    <submittedName>
        <fullName evidence="2">Uncharacterized protein</fullName>
    </submittedName>
</protein>
<proteinExistence type="predicted"/>
<feature type="region of interest" description="Disordered" evidence="1">
    <location>
        <begin position="1"/>
        <end position="32"/>
    </location>
</feature>
<gene>
    <name evidence="2" type="ORF">EYF80_022257</name>
</gene>
<comment type="caution">
    <text evidence="2">The sequence shown here is derived from an EMBL/GenBank/DDBJ whole genome shotgun (WGS) entry which is preliminary data.</text>
</comment>
<organism evidence="2 3">
    <name type="scientific">Liparis tanakae</name>
    <name type="common">Tanaka's snailfish</name>
    <dbReference type="NCBI Taxonomy" id="230148"/>
    <lineage>
        <taxon>Eukaryota</taxon>
        <taxon>Metazoa</taxon>
        <taxon>Chordata</taxon>
        <taxon>Craniata</taxon>
        <taxon>Vertebrata</taxon>
        <taxon>Euteleostomi</taxon>
        <taxon>Actinopterygii</taxon>
        <taxon>Neopterygii</taxon>
        <taxon>Teleostei</taxon>
        <taxon>Neoteleostei</taxon>
        <taxon>Acanthomorphata</taxon>
        <taxon>Eupercaria</taxon>
        <taxon>Perciformes</taxon>
        <taxon>Cottioidei</taxon>
        <taxon>Cottales</taxon>
        <taxon>Liparidae</taxon>
        <taxon>Liparis</taxon>
    </lineage>
</organism>
<dbReference type="Proteomes" id="UP000314294">
    <property type="component" value="Unassembled WGS sequence"/>
</dbReference>
<sequence>MKQLQALTDGPRCKHAAAAVTETGRQTDGEAEPRTQALSLTLLQQHSGVSSHRIHLKQSI</sequence>
<dbReference type="EMBL" id="SRLO01000202">
    <property type="protein sequence ID" value="TNN67584.1"/>
    <property type="molecule type" value="Genomic_DNA"/>
</dbReference>
<name>A0A4Z2HRF9_9TELE</name>
<evidence type="ECO:0000256" key="1">
    <source>
        <dbReference type="SAM" id="MobiDB-lite"/>
    </source>
</evidence>
<keyword evidence="3" id="KW-1185">Reference proteome</keyword>
<reference evidence="2 3" key="1">
    <citation type="submission" date="2019-03" db="EMBL/GenBank/DDBJ databases">
        <title>First draft genome of Liparis tanakae, snailfish: a comprehensive survey of snailfish specific genes.</title>
        <authorList>
            <person name="Kim W."/>
            <person name="Song I."/>
            <person name="Jeong J.-H."/>
            <person name="Kim D."/>
            <person name="Kim S."/>
            <person name="Ryu S."/>
            <person name="Song J.Y."/>
            <person name="Lee S.K."/>
        </authorList>
    </citation>
    <scope>NUCLEOTIDE SEQUENCE [LARGE SCALE GENOMIC DNA]</scope>
    <source>
        <tissue evidence="2">Muscle</tissue>
    </source>
</reference>
<evidence type="ECO:0000313" key="2">
    <source>
        <dbReference type="EMBL" id="TNN67584.1"/>
    </source>
</evidence>
<accession>A0A4Z2HRF9</accession>
<dbReference type="AlphaFoldDB" id="A0A4Z2HRF9"/>